<dbReference type="Proteomes" id="UP000271098">
    <property type="component" value="Unassembled WGS sequence"/>
</dbReference>
<protein>
    <submittedName>
        <fullName evidence="3">Med13_N domain-containing protein</fullName>
    </submittedName>
</protein>
<evidence type="ECO:0000313" key="2">
    <source>
        <dbReference type="Proteomes" id="UP000271098"/>
    </source>
</evidence>
<proteinExistence type="predicted"/>
<evidence type="ECO:0000313" key="3">
    <source>
        <dbReference type="WBParaSite" id="GPUH_0002152901-mRNA-1"/>
    </source>
</evidence>
<gene>
    <name evidence="1" type="ORF">GPUH_LOCUS21502</name>
</gene>
<sequence length="95" mass="11307">MQPAGKPKTVQLQAGLDWRFSDKADSRPTIQIWYYRQRKTEVLAKQQNCVKQGHIVILGELKQINFVAGFTERRLIWAWFCDSTSLWKYLWFQSK</sequence>
<name>A0A183EKL1_9BILA</name>
<reference evidence="1 2" key="2">
    <citation type="submission" date="2018-11" db="EMBL/GenBank/DDBJ databases">
        <authorList>
            <consortium name="Pathogen Informatics"/>
        </authorList>
    </citation>
    <scope>NUCLEOTIDE SEQUENCE [LARGE SCALE GENOMIC DNA]</scope>
</reference>
<evidence type="ECO:0000313" key="1">
    <source>
        <dbReference type="EMBL" id="VDN38371.1"/>
    </source>
</evidence>
<dbReference type="WBParaSite" id="GPUH_0002152901-mRNA-1">
    <property type="protein sequence ID" value="GPUH_0002152901-mRNA-1"/>
    <property type="gene ID" value="GPUH_0002152901"/>
</dbReference>
<dbReference type="AlphaFoldDB" id="A0A183EKL1"/>
<dbReference type="EMBL" id="UYRT01092753">
    <property type="protein sequence ID" value="VDN38371.1"/>
    <property type="molecule type" value="Genomic_DNA"/>
</dbReference>
<organism evidence="3">
    <name type="scientific">Gongylonema pulchrum</name>
    <dbReference type="NCBI Taxonomy" id="637853"/>
    <lineage>
        <taxon>Eukaryota</taxon>
        <taxon>Metazoa</taxon>
        <taxon>Ecdysozoa</taxon>
        <taxon>Nematoda</taxon>
        <taxon>Chromadorea</taxon>
        <taxon>Rhabditida</taxon>
        <taxon>Spirurina</taxon>
        <taxon>Spiruromorpha</taxon>
        <taxon>Spiruroidea</taxon>
        <taxon>Gongylonematidae</taxon>
        <taxon>Gongylonema</taxon>
    </lineage>
</organism>
<keyword evidence="2" id="KW-1185">Reference proteome</keyword>
<accession>A0A183EKL1</accession>
<reference evidence="3" key="1">
    <citation type="submission" date="2016-06" db="UniProtKB">
        <authorList>
            <consortium name="WormBaseParasite"/>
        </authorList>
    </citation>
    <scope>IDENTIFICATION</scope>
</reference>